<sequence length="457" mass="54278">MSSNSSISNLINHQNDTPNINDKNPNNDKTQEVTNNYERLFHCSTCLKTFKRCEHLIRHLRIHSGEKPYKCSFFNCNKRFSRRDGLKRHEQLHLQKQRQPQRNGILKKKKIRKPNEKKNNLLINNSSVIANYPGIPYPMNPTFQNHDDDNGHLINNFNNNYTSSKSLNTEPFIYQNGEFQNVSHSNTINQNYIDTNHDSHRFSSDNVKHKIIYDNKYQDNRNLYSKSFKLPYNNDNNDKIKVNSNDNREYIGSGNNNNDNISIHSKEIANSRNNIDSIPYNYNSPYLFSNNSPYNRNKDPHVKTFTQEKYKYKYHDLNNEFKYSKDEEIESKSNYPYSYKYKIDEKVDNFKNASLFNDRSNNSSDSSSTLFNINDNKEELSDNTYHNNNEKKSWYNQNTLAPLKKLDNFIEIIFILTKEIQLLYIQILKILYPKRIQKIKCQYVLLPIKYNYLIIIK</sequence>
<dbReference type="PANTHER" id="PTHR47428:SF1">
    <property type="entry name" value="REGULATORY PROTEIN MIG1-RELATED"/>
    <property type="match status" value="1"/>
</dbReference>
<dbReference type="PANTHER" id="PTHR47428">
    <property type="entry name" value="REGULATORY PROTEIN MIG1-RELATED"/>
    <property type="match status" value="1"/>
</dbReference>
<evidence type="ECO:0000313" key="12">
    <source>
        <dbReference type="EMBL" id="ORY15793.1"/>
    </source>
</evidence>
<evidence type="ECO:0000256" key="3">
    <source>
        <dbReference type="ARBA" id="ARBA00022737"/>
    </source>
</evidence>
<dbReference type="GO" id="GO:0005737">
    <property type="term" value="C:cytoplasm"/>
    <property type="evidence" value="ECO:0007669"/>
    <property type="project" value="TreeGrafter"/>
</dbReference>
<dbReference type="Proteomes" id="UP000193920">
    <property type="component" value="Unassembled WGS sequence"/>
</dbReference>
<evidence type="ECO:0000259" key="11">
    <source>
        <dbReference type="PROSITE" id="PS50157"/>
    </source>
</evidence>
<feature type="region of interest" description="Disordered" evidence="10">
    <location>
        <begin position="1"/>
        <end position="31"/>
    </location>
</feature>
<evidence type="ECO:0000256" key="9">
    <source>
        <dbReference type="PROSITE-ProRule" id="PRU00042"/>
    </source>
</evidence>
<evidence type="ECO:0000256" key="8">
    <source>
        <dbReference type="ARBA" id="ARBA00023242"/>
    </source>
</evidence>
<accession>A0A1Y1ZZT7</accession>
<dbReference type="Gene3D" id="3.30.160.60">
    <property type="entry name" value="Classic Zinc Finger"/>
    <property type="match status" value="2"/>
</dbReference>
<keyword evidence="7" id="KW-0804">Transcription</keyword>
<dbReference type="PROSITE" id="PS00028">
    <property type="entry name" value="ZINC_FINGER_C2H2_1"/>
    <property type="match status" value="2"/>
</dbReference>
<evidence type="ECO:0000256" key="4">
    <source>
        <dbReference type="ARBA" id="ARBA00022771"/>
    </source>
</evidence>
<dbReference type="STRING" id="1754190.A0A1Y1ZZT7"/>
<comment type="caution">
    <text evidence="12">The sequence shown here is derived from an EMBL/GenBank/DDBJ whole genome shotgun (WGS) entry which is preliminary data.</text>
</comment>
<feature type="domain" description="C2H2-type" evidence="11">
    <location>
        <begin position="69"/>
        <end position="98"/>
    </location>
</feature>
<organism evidence="12 13">
    <name type="scientific">Neocallimastix californiae</name>
    <dbReference type="NCBI Taxonomy" id="1754190"/>
    <lineage>
        <taxon>Eukaryota</taxon>
        <taxon>Fungi</taxon>
        <taxon>Fungi incertae sedis</taxon>
        <taxon>Chytridiomycota</taxon>
        <taxon>Chytridiomycota incertae sedis</taxon>
        <taxon>Neocallimastigomycetes</taxon>
        <taxon>Neocallimastigales</taxon>
        <taxon>Neocallimastigaceae</taxon>
        <taxon>Neocallimastix</taxon>
    </lineage>
</organism>
<evidence type="ECO:0000256" key="2">
    <source>
        <dbReference type="ARBA" id="ARBA00022723"/>
    </source>
</evidence>
<proteinExistence type="predicted"/>
<keyword evidence="13" id="KW-1185">Reference proteome</keyword>
<keyword evidence="6" id="KW-0805">Transcription regulation</keyword>
<comment type="subcellular location">
    <subcellularLocation>
        <location evidence="1">Nucleus</location>
    </subcellularLocation>
</comment>
<keyword evidence="3" id="KW-0677">Repeat</keyword>
<keyword evidence="8" id="KW-0539">Nucleus</keyword>
<feature type="compositionally biased region" description="Low complexity" evidence="10">
    <location>
        <begin position="1"/>
        <end position="24"/>
    </location>
</feature>
<dbReference type="GO" id="GO:0000433">
    <property type="term" value="P:carbon catabolite repression of transcription from RNA polymerase II promoter by glucose"/>
    <property type="evidence" value="ECO:0007669"/>
    <property type="project" value="TreeGrafter"/>
</dbReference>
<evidence type="ECO:0000256" key="10">
    <source>
        <dbReference type="SAM" id="MobiDB-lite"/>
    </source>
</evidence>
<dbReference type="OrthoDB" id="6365676at2759"/>
<name>A0A1Y1ZZT7_9FUNG</name>
<gene>
    <name evidence="12" type="ORF">LY90DRAFT_517855</name>
</gene>
<dbReference type="FunFam" id="3.30.160.60:FF:002343">
    <property type="entry name" value="Zinc finger protein 33A"/>
    <property type="match status" value="1"/>
</dbReference>
<evidence type="ECO:0000256" key="5">
    <source>
        <dbReference type="ARBA" id="ARBA00022833"/>
    </source>
</evidence>
<feature type="domain" description="C2H2-type" evidence="11">
    <location>
        <begin position="41"/>
        <end position="68"/>
    </location>
</feature>
<evidence type="ECO:0000256" key="1">
    <source>
        <dbReference type="ARBA" id="ARBA00004123"/>
    </source>
</evidence>
<dbReference type="GO" id="GO:0005634">
    <property type="term" value="C:nucleus"/>
    <property type="evidence" value="ECO:0007669"/>
    <property type="project" value="UniProtKB-SubCell"/>
</dbReference>
<evidence type="ECO:0000256" key="7">
    <source>
        <dbReference type="ARBA" id="ARBA00023163"/>
    </source>
</evidence>
<dbReference type="EMBL" id="MCOG01000337">
    <property type="protein sequence ID" value="ORY15793.1"/>
    <property type="molecule type" value="Genomic_DNA"/>
</dbReference>
<keyword evidence="2" id="KW-0479">Metal-binding</keyword>
<dbReference type="InterPro" id="IPR036236">
    <property type="entry name" value="Znf_C2H2_sf"/>
</dbReference>
<dbReference type="SMART" id="SM00355">
    <property type="entry name" value="ZnF_C2H2"/>
    <property type="match status" value="2"/>
</dbReference>
<dbReference type="GO" id="GO:0008270">
    <property type="term" value="F:zinc ion binding"/>
    <property type="evidence" value="ECO:0007669"/>
    <property type="project" value="UniProtKB-KW"/>
</dbReference>
<dbReference type="Pfam" id="PF00096">
    <property type="entry name" value="zf-C2H2"/>
    <property type="match status" value="2"/>
</dbReference>
<protein>
    <recommendedName>
        <fullName evidence="11">C2H2-type domain-containing protein</fullName>
    </recommendedName>
</protein>
<evidence type="ECO:0000313" key="13">
    <source>
        <dbReference type="Proteomes" id="UP000193920"/>
    </source>
</evidence>
<dbReference type="InterPro" id="IPR013087">
    <property type="entry name" value="Znf_C2H2_type"/>
</dbReference>
<evidence type="ECO:0000256" key="6">
    <source>
        <dbReference type="ARBA" id="ARBA00023015"/>
    </source>
</evidence>
<reference evidence="12 13" key="1">
    <citation type="submission" date="2016-08" db="EMBL/GenBank/DDBJ databases">
        <title>A Parts List for Fungal Cellulosomes Revealed by Comparative Genomics.</title>
        <authorList>
            <consortium name="DOE Joint Genome Institute"/>
            <person name="Haitjema C.H."/>
            <person name="Gilmore S.P."/>
            <person name="Henske J.K."/>
            <person name="Solomon K.V."/>
            <person name="De Groot R."/>
            <person name="Kuo A."/>
            <person name="Mondo S.J."/>
            <person name="Salamov A.A."/>
            <person name="Labutti K."/>
            <person name="Zhao Z."/>
            <person name="Chiniquy J."/>
            <person name="Barry K."/>
            <person name="Brewer H.M."/>
            <person name="Purvine S.O."/>
            <person name="Wright A.T."/>
            <person name="Boxma B."/>
            <person name="Van Alen T."/>
            <person name="Hackstein J.H."/>
            <person name="Baker S.E."/>
            <person name="Grigoriev I.V."/>
            <person name="O'Malley M.A."/>
        </authorList>
    </citation>
    <scope>NUCLEOTIDE SEQUENCE [LARGE SCALE GENOMIC DNA]</scope>
    <source>
        <strain evidence="12 13">G1</strain>
    </source>
</reference>
<dbReference type="InterPro" id="IPR051007">
    <property type="entry name" value="creA/MIG_C2H2-ZnF"/>
</dbReference>
<dbReference type="AlphaFoldDB" id="A0A1Y1ZZT7"/>
<dbReference type="PROSITE" id="PS50157">
    <property type="entry name" value="ZINC_FINGER_C2H2_2"/>
    <property type="match status" value="2"/>
</dbReference>
<dbReference type="SUPFAM" id="SSF57667">
    <property type="entry name" value="beta-beta-alpha zinc fingers"/>
    <property type="match status" value="1"/>
</dbReference>
<keyword evidence="5" id="KW-0862">Zinc</keyword>
<dbReference type="GO" id="GO:0000978">
    <property type="term" value="F:RNA polymerase II cis-regulatory region sequence-specific DNA binding"/>
    <property type="evidence" value="ECO:0007669"/>
    <property type="project" value="TreeGrafter"/>
</dbReference>
<keyword evidence="4 9" id="KW-0863">Zinc-finger</keyword>